<evidence type="ECO:0000313" key="3">
    <source>
        <dbReference type="EMBL" id="EGG07947.1"/>
    </source>
</evidence>
<keyword evidence="1" id="KW-0175">Coiled coil</keyword>
<dbReference type="InParanoid" id="F4RI63"/>
<dbReference type="OrthoDB" id="2505381at2759"/>
<evidence type="ECO:0000313" key="4">
    <source>
        <dbReference type="Proteomes" id="UP000001072"/>
    </source>
</evidence>
<gene>
    <name evidence="3" type="ORF">MELLADRAFT_105451</name>
</gene>
<organism evidence="4">
    <name type="scientific">Melampsora larici-populina (strain 98AG31 / pathotype 3-4-7)</name>
    <name type="common">Poplar leaf rust fungus</name>
    <dbReference type="NCBI Taxonomy" id="747676"/>
    <lineage>
        <taxon>Eukaryota</taxon>
        <taxon>Fungi</taxon>
        <taxon>Dikarya</taxon>
        <taxon>Basidiomycota</taxon>
        <taxon>Pucciniomycotina</taxon>
        <taxon>Pucciniomycetes</taxon>
        <taxon>Pucciniales</taxon>
        <taxon>Melampsoraceae</taxon>
        <taxon>Melampsora</taxon>
    </lineage>
</organism>
<dbReference type="AlphaFoldDB" id="F4RI63"/>
<dbReference type="GeneID" id="18922607"/>
<keyword evidence="4" id="KW-1185">Reference proteome</keyword>
<dbReference type="KEGG" id="mlr:MELLADRAFT_105451"/>
<proteinExistence type="predicted"/>
<dbReference type="RefSeq" id="XP_007408712.1">
    <property type="nucleotide sequence ID" value="XM_007408650.1"/>
</dbReference>
<dbReference type="EMBL" id="GL883102">
    <property type="protein sequence ID" value="EGG07947.1"/>
    <property type="molecule type" value="Genomic_DNA"/>
</dbReference>
<name>F4RI63_MELLP</name>
<dbReference type="Proteomes" id="UP000001072">
    <property type="component" value="Unassembled WGS sequence"/>
</dbReference>
<dbReference type="VEuPathDB" id="FungiDB:MELLADRAFT_105451"/>
<dbReference type="HOGENOM" id="CLU_029635_0_0_1"/>
<feature type="region of interest" description="Disordered" evidence="2">
    <location>
        <begin position="60"/>
        <end position="82"/>
    </location>
</feature>
<evidence type="ECO:0000256" key="1">
    <source>
        <dbReference type="SAM" id="Coils"/>
    </source>
</evidence>
<protein>
    <submittedName>
        <fullName evidence="3">Uncharacterized protein</fullName>
    </submittedName>
</protein>
<feature type="coiled-coil region" evidence="1">
    <location>
        <begin position="621"/>
        <end position="655"/>
    </location>
</feature>
<accession>F4RI63</accession>
<reference evidence="4" key="1">
    <citation type="journal article" date="2011" name="Proc. Natl. Acad. Sci. U.S.A.">
        <title>Obligate biotrophy features unraveled by the genomic analysis of rust fungi.</title>
        <authorList>
            <person name="Duplessis S."/>
            <person name="Cuomo C.A."/>
            <person name="Lin Y.-C."/>
            <person name="Aerts A."/>
            <person name="Tisserant E."/>
            <person name="Veneault-Fourrey C."/>
            <person name="Joly D.L."/>
            <person name="Hacquard S."/>
            <person name="Amselem J."/>
            <person name="Cantarel B.L."/>
            <person name="Chiu R."/>
            <person name="Coutinho P.M."/>
            <person name="Feau N."/>
            <person name="Field M."/>
            <person name="Frey P."/>
            <person name="Gelhaye E."/>
            <person name="Goldberg J."/>
            <person name="Grabherr M.G."/>
            <person name="Kodira C.D."/>
            <person name="Kohler A."/>
            <person name="Kuees U."/>
            <person name="Lindquist E.A."/>
            <person name="Lucas S.M."/>
            <person name="Mago R."/>
            <person name="Mauceli E."/>
            <person name="Morin E."/>
            <person name="Murat C."/>
            <person name="Pangilinan J.L."/>
            <person name="Park R."/>
            <person name="Pearson M."/>
            <person name="Quesneville H."/>
            <person name="Rouhier N."/>
            <person name="Sakthikumar S."/>
            <person name="Salamov A.A."/>
            <person name="Schmutz J."/>
            <person name="Selles B."/>
            <person name="Shapiro H."/>
            <person name="Tanguay P."/>
            <person name="Tuskan G.A."/>
            <person name="Henrissat B."/>
            <person name="Van de Peer Y."/>
            <person name="Rouze P."/>
            <person name="Ellis J.G."/>
            <person name="Dodds P.N."/>
            <person name="Schein J.E."/>
            <person name="Zhong S."/>
            <person name="Hamelin R.C."/>
            <person name="Grigoriev I.V."/>
            <person name="Szabo L.J."/>
            <person name="Martin F."/>
        </authorList>
    </citation>
    <scope>NUCLEOTIDE SEQUENCE [LARGE SCALE GENOMIC DNA]</scope>
    <source>
        <strain evidence="4">98AG31 / pathotype 3-4-7</strain>
    </source>
</reference>
<evidence type="ECO:0000256" key="2">
    <source>
        <dbReference type="SAM" id="MobiDB-lite"/>
    </source>
</evidence>
<sequence>MHAIDACSKCVCEGPRRTHDQRLRPHQFKPMYRYGWKSTGTGTAKRDDVPVPLLSFSKQVTSTPRTDLQQLNNSTTPNLRHLPTHSTMQQLQAPPTHTTKGHISQAMPLEIDTGNESELTDLSDLEGAGPPIIRSQSAPPAKKTKVVASLKPSKTKRPGKKAKLRTHEISKHLRPDIPAHEFRSVYRRRSMVADYLKGVFETARVIPVDFDMAVAFFLQQVNHLQLGDIPISVNKVLDNFSLLEPLNGRQDSILQCAYHIKQTLNEYATCPSGPKPFALRFPNLTSLNNLAIQRSISPEIVGEGEAVIFIDLAGRVAAVGVPPKEPSHLAKTLSGYKRGRIAFDGAAEVHDLTPFIGPMTFETFTLTSHPPRPNAQSPFQVSEQASILLSGADNRFIEVPGTLNGALPSQAVGYGRYSNLATGMSDTQLRLGANRQGHPLSGWDKADISHYNLPYIIQMGKEHAYKREDHARMDSELLWYLEMGRLIIKAFQPDSYSAAMRALRVIVTKGTPAAAREVKDLVNPVGIGRHTMFGPGYSVHGAFDILMHGVGQITRLPNRGDCPPQRICMAIYSHADVFAGAARFSGMHQNPKVFSDHNLWIPFYPAGFLLSRSLTIFEDEKKRLKEKYRDEVRVYQAAKEAAEEAANKAHEAREAAGALNLAHSYPNHPFSKRSC</sequence>